<name>A0ABS1IMR4_9GAMM</name>
<dbReference type="InterPro" id="IPR024289">
    <property type="entry name" value="DUF3828"/>
</dbReference>
<dbReference type="Pfam" id="PF12883">
    <property type="entry name" value="DUF3828"/>
    <property type="match status" value="1"/>
</dbReference>
<evidence type="ECO:0000259" key="2">
    <source>
        <dbReference type="Pfam" id="PF12883"/>
    </source>
</evidence>
<dbReference type="EMBL" id="JADRCR010000002">
    <property type="protein sequence ID" value="MBK5143043.1"/>
    <property type="molecule type" value="Genomic_DNA"/>
</dbReference>
<dbReference type="Proteomes" id="UP001296921">
    <property type="component" value="Unassembled WGS sequence"/>
</dbReference>
<comment type="caution">
    <text evidence="3">The sequence shown here is derived from an EMBL/GenBank/DDBJ whole genome shotgun (WGS) entry which is preliminary data.</text>
</comment>
<organism evidence="3 4">
    <name type="scientific">Limnobaculum allomyrinae</name>
    <dbReference type="NCBI Taxonomy" id="2791986"/>
    <lineage>
        <taxon>Bacteria</taxon>
        <taxon>Pseudomonadati</taxon>
        <taxon>Pseudomonadota</taxon>
        <taxon>Gammaproteobacteria</taxon>
        <taxon>Enterobacterales</taxon>
        <taxon>Budviciaceae</taxon>
        <taxon>Limnobaculum</taxon>
    </lineage>
</organism>
<keyword evidence="4" id="KW-1185">Reference proteome</keyword>
<dbReference type="RefSeq" id="WP_218468165.1">
    <property type="nucleotide sequence ID" value="NZ_JADRCR010000002.1"/>
</dbReference>
<proteinExistence type="predicted"/>
<feature type="domain" description="DUF3828" evidence="2">
    <location>
        <begin position="36"/>
        <end position="152"/>
    </location>
</feature>
<feature type="signal peptide" evidence="1">
    <location>
        <begin position="1"/>
        <end position="20"/>
    </location>
</feature>
<protein>
    <submittedName>
        <fullName evidence="3">DUF3828 domain-containing protein</fullName>
    </submittedName>
</protein>
<keyword evidence="1" id="KW-0732">Signal</keyword>
<feature type="chain" id="PRO_5045598271" evidence="1">
    <location>
        <begin position="21"/>
        <end position="166"/>
    </location>
</feature>
<evidence type="ECO:0000256" key="1">
    <source>
        <dbReference type="SAM" id="SignalP"/>
    </source>
</evidence>
<evidence type="ECO:0000313" key="3">
    <source>
        <dbReference type="EMBL" id="MBK5143043.1"/>
    </source>
</evidence>
<accession>A0ABS1IMR4</accession>
<gene>
    <name evidence="3" type="ORF">I2494_04810</name>
</gene>
<reference evidence="3 4" key="1">
    <citation type="submission" date="2020-11" db="EMBL/GenBank/DDBJ databases">
        <title>Insectihabitans protaetiae gen. nov. sp. nov. and Insectihabitans allomyrinae sp. nov., isolated from larvae of Protaetia brevitarsis seulensis and Allomyrina dichotoma, respectively.</title>
        <authorList>
            <person name="Lee S.D."/>
            <person name="Byeon Y.-S."/>
            <person name="Kim S.-M."/>
            <person name="Yang H.L."/>
            <person name="Kim I.S."/>
        </authorList>
    </citation>
    <scope>NUCLEOTIDE SEQUENCE [LARGE SCALE GENOMIC DNA]</scope>
    <source>
        <strain evidence="3 4">BWR-B9</strain>
    </source>
</reference>
<evidence type="ECO:0000313" key="4">
    <source>
        <dbReference type="Proteomes" id="UP001296921"/>
    </source>
</evidence>
<sequence length="166" mass="19159">MTLLKKVFLLVLLLATPALWQSSLATEPAVEQQATPQQQVIAFYHWYMTNIERLPSANPEDQKTFEKYISQETLNLLNKINNSEDPLDADYYLSAQDYGDNWASEIEVLRESIDGNNAEVDIHLGKANDMEQTLYITLRLEHGAWKIYRVQDRVTDIDLSAWNEPK</sequence>